<dbReference type="EC" id="3.2.2.6" evidence="1"/>
<dbReference type="PANTHER" id="PTHR11017:SF271">
    <property type="entry name" value="DISEASE RESISTANCE PROTEIN (TIR-NBS-LRR CLASS) FAMILY"/>
    <property type="match status" value="1"/>
</dbReference>
<dbReference type="Gene3D" id="3.40.50.10140">
    <property type="entry name" value="Toll/interleukin-1 receptor homology (TIR) domain"/>
    <property type="match status" value="1"/>
</dbReference>
<dbReference type="InterPro" id="IPR035897">
    <property type="entry name" value="Toll_tir_struct_dom_sf"/>
</dbReference>
<dbReference type="Proteomes" id="UP000189703">
    <property type="component" value="Unplaced"/>
</dbReference>
<dbReference type="GO" id="GO:0006952">
    <property type="term" value="P:defense response"/>
    <property type="evidence" value="ECO:0007669"/>
    <property type="project" value="InterPro"/>
</dbReference>
<evidence type="ECO:0000256" key="7">
    <source>
        <dbReference type="ARBA" id="ARBA00047304"/>
    </source>
</evidence>
<dbReference type="Gene3D" id="3.80.10.10">
    <property type="entry name" value="Ribonuclease Inhibitor"/>
    <property type="match status" value="2"/>
</dbReference>
<dbReference type="Pfam" id="PF01582">
    <property type="entry name" value="TIR"/>
    <property type="match status" value="1"/>
</dbReference>
<dbReference type="eggNOG" id="ENOG502R41B">
    <property type="taxonomic scope" value="Eukaryota"/>
</dbReference>
<protein>
    <recommendedName>
        <fullName evidence="1">ADP-ribosyl cyclase/cyclic ADP-ribose hydrolase</fullName>
        <ecNumber evidence="1">3.2.2.6</ecNumber>
    </recommendedName>
</protein>
<evidence type="ECO:0000256" key="1">
    <source>
        <dbReference type="ARBA" id="ARBA00011982"/>
    </source>
</evidence>
<dbReference type="Pfam" id="PF23286">
    <property type="entry name" value="LRR_13"/>
    <property type="match status" value="1"/>
</dbReference>
<evidence type="ECO:0000256" key="5">
    <source>
        <dbReference type="ARBA" id="ARBA00022821"/>
    </source>
</evidence>
<dbReference type="SMART" id="SM00369">
    <property type="entry name" value="LRR_TYP"/>
    <property type="match status" value="2"/>
</dbReference>
<comment type="catalytic activity">
    <reaction evidence="7">
        <text>NAD(+) + H2O = ADP-D-ribose + nicotinamide + H(+)</text>
        <dbReference type="Rhea" id="RHEA:16301"/>
        <dbReference type="ChEBI" id="CHEBI:15377"/>
        <dbReference type="ChEBI" id="CHEBI:15378"/>
        <dbReference type="ChEBI" id="CHEBI:17154"/>
        <dbReference type="ChEBI" id="CHEBI:57540"/>
        <dbReference type="ChEBI" id="CHEBI:57967"/>
        <dbReference type="EC" id="3.2.2.6"/>
    </reaction>
    <physiologicalReaction direction="left-to-right" evidence="7">
        <dbReference type="Rhea" id="RHEA:16302"/>
    </physiologicalReaction>
</comment>
<gene>
    <name evidence="9" type="primary">LOC109114960</name>
</gene>
<dbReference type="FunFam" id="3.40.50.10140:FF:000007">
    <property type="entry name" value="Disease resistance protein (TIR-NBS-LRR class)"/>
    <property type="match status" value="1"/>
</dbReference>
<dbReference type="InterPro" id="IPR058192">
    <property type="entry name" value="WHD_ROQ1-like"/>
</dbReference>
<evidence type="ECO:0000256" key="3">
    <source>
        <dbReference type="ARBA" id="ARBA00022737"/>
    </source>
</evidence>
<evidence type="ECO:0000313" key="9">
    <source>
        <dbReference type="RefSeq" id="XP_019054002.1"/>
    </source>
</evidence>
<dbReference type="InterPro" id="IPR045344">
    <property type="entry name" value="C-JID"/>
</dbReference>
<dbReference type="Pfam" id="PF00931">
    <property type="entry name" value="NB-ARC"/>
    <property type="match status" value="1"/>
</dbReference>
<evidence type="ECO:0000313" key="8">
    <source>
        <dbReference type="Proteomes" id="UP000189703"/>
    </source>
</evidence>
<dbReference type="Gene3D" id="3.40.50.300">
    <property type="entry name" value="P-loop containing nucleotide triphosphate hydrolases"/>
    <property type="match status" value="1"/>
</dbReference>
<evidence type="ECO:0000256" key="2">
    <source>
        <dbReference type="ARBA" id="ARBA00022614"/>
    </source>
</evidence>
<dbReference type="SMART" id="SM00255">
    <property type="entry name" value="TIR"/>
    <property type="match status" value="1"/>
</dbReference>
<dbReference type="InterPro" id="IPR058546">
    <property type="entry name" value="RPS4B/Roq1-like_LRR"/>
</dbReference>
<dbReference type="InterPro" id="IPR003591">
    <property type="entry name" value="Leu-rich_rpt_typical-subtyp"/>
</dbReference>
<proteinExistence type="predicted"/>
<dbReference type="Gene3D" id="1.10.8.430">
    <property type="entry name" value="Helical domain of apoptotic protease-activating factors"/>
    <property type="match status" value="1"/>
</dbReference>
<organism evidence="8 9">
    <name type="scientific">Nelumbo nucifera</name>
    <name type="common">Sacred lotus</name>
    <dbReference type="NCBI Taxonomy" id="4432"/>
    <lineage>
        <taxon>Eukaryota</taxon>
        <taxon>Viridiplantae</taxon>
        <taxon>Streptophyta</taxon>
        <taxon>Embryophyta</taxon>
        <taxon>Tracheophyta</taxon>
        <taxon>Spermatophyta</taxon>
        <taxon>Magnoliopsida</taxon>
        <taxon>Proteales</taxon>
        <taxon>Nelumbonaceae</taxon>
        <taxon>Nelumbo</taxon>
    </lineage>
</organism>
<dbReference type="GO" id="GO:0043531">
    <property type="term" value="F:ADP binding"/>
    <property type="evidence" value="ECO:0007669"/>
    <property type="project" value="InterPro"/>
</dbReference>
<dbReference type="AlphaFoldDB" id="A0A1U8Q5Y1"/>
<dbReference type="InterPro" id="IPR002182">
    <property type="entry name" value="NB-ARC"/>
</dbReference>
<keyword evidence="2" id="KW-0433">Leucine-rich repeat</keyword>
<evidence type="ECO:0000256" key="4">
    <source>
        <dbReference type="ARBA" id="ARBA00022801"/>
    </source>
</evidence>
<keyword evidence="3" id="KW-0677">Repeat</keyword>
<dbReference type="Pfam" id="PF23282">
    <property type="entry name" value="WHD_ROQ1"/>
    <property type="match status" value="1"/>
</dbReference>
<dbReference type="InterPro" id="IPR044974">
    <property type="entry name" value="Disease_R_plants"/>
</dbReference>
<dbReference type="PANTHER" id="PTHR11017">
    <property type="entry name" value="LEUCINE-RICH REPEAT-CONTAINING PROTEIN"/>
    <property type="match status" value="1"/>
</dbReference>
<dbReference type="SUPFAM" id="SSF52058">
    <property type="entry name" value="L domain-like"/>
    <property type="match status" value="2"/>
</dbReference>
<dbReference type="GeneID" id="109114960"/>
<dbReference type="InterPro" id="IPR000157">
    <property type="entry name" value="TIR_dom"/>
</dbReference>
<reference evidence="9" key="1">
    <citation type="submission" date="2025-08" db="UniProtKB">
        <authorList>
            <consortium name="RefSeq"/>
        </authorList>
    </citation>
    <scope>IDENTIFICATION</scope>
</reference>
<name>A0A1U8Q5Y1_NELNU</name>
<dbReference type="PROSITE" id="PS50104">
    <property type="entry name" value="TIR"/>
    <property type="match status" value="1"/>
</dbReference>
<dbReference type="PROSITE" id="PS51450">
    <property type="entry name" value="LRR"/>
    <property type="match status" value="1"/>
</dbReference>
<accession>A0A1U8Q5Y1</accession>
<dbReference type="FunCoup" id="A0A1U8Q5Y1">
    <property type="interactions" value="253"/>
</dbReference>
<dbReference type="GO" id="GO:0061809">
    <property type="term" value="F:NAD+ nucleosidase activity, cyclic ADP-ribose generating"/>
    <property type="evidence" value="ECO:0007669"/>
    <property type="project" value="UniProtKB-EC"/>
</dbReference>
<dbReference type="PRINTS" id="PR00364">
    <property type="entry name" value="DISEASERSIST"/>
</dbReference>
<dbReference type="InterPro" id="IPR032675">
    <property type="entry name" value="LRR_dom_sf"/>
</dbReference>
<dbReference type="OrthoDB" id="1936883at2759"/>
<dbReference type="OMA" id="CAIFATE"/>
<dbReference type="GO" id="GO:0007165">
    <property type="term" value="P:signal transduction"/>
    <property type="evidence" value="ECO:0007669"/>
    <property type="project" value="InterPro"/>
</dbReference>
<dbReference type="InterPro" id="IPR027417">
    <property type="entry name" value="P-loop_NTPase"/>
</dbReference>
<keyword evidence="4" id="KW-0378">Hydrolase</keyword>
<dbReference type="SUPFAM" id="SSF52200">
    <property type="entry name" value="Toll/Interleukin receptor TIR domain"/>
    <property type="match status" value="1"/>
</dbReference>
<dbReference type="SUPFAM" id="SSF52540">
    <property type="entry name" value="P-loop containing nucleoside triphosphate hydrolases"/>
    <property type="match status" value="1"/>
</dbReference>
<dbReference type="RefSeq" id="XP_019054002.1">
    <property type="nucleotide sequence ID" value="XM_019198457.1"/>
</dbReference>
<dbReference type="InterPro" id="IPR042197">
    <property type="entry name" value="Apaf_helical"/>
</dbReference>
<keyword evidence="6" id="KW-0520">NAD</keyword>
<keyword evidence="8" id="KW-1185">Reference proteome</keyword>
<keyword evidence="5" id="KW-0611">Plant defense</keyword>
<dbReference type="Pfam" id="PF20160">
    <property type="entry name" value="C-JID"/>
    <property type="match status" value="1"/>
</dbReference>
<dbReference type="KEGG" id="nnu:109114960"/>
<evidence type="ECO:0000256" key="6">
    <source>
        <dbReference type="ARBA" id="ARBA00023027"/>
    </source>
</evidence>
<dbReference type="InterPro" id="IPR001611">
    <property type="entry name" value="Leu-rich_rpt"/>
</dbReference>
<sequence length="1170" mass="133749">MADTMTQAQEASTSTHPWNYDVFMSFRGEYTNRNFIDRLYAALVKRGIHTLRDNSEDELERGRQAPSEPMRIIQESRVAVIVFSRNYASSSWCLDKLVRILECRRTIGQLVLPVFYDVDPSDVRKQCGDFAEAFKRHEEECFGDVWMMEKVQRWRTALTEVANLSGWDLRNVAYRNQSKFIQGIVEGVLTKLNNKLLDVTTYLVGMDSRMGDVYSLLNVYSSDIRIIGICGMGGIGKTTIAKAVYNITFRRFNGRCFLQHVREVSEQPNGLVCLQEQLLSGVLMEKDLKVINISEGINQIKERLSNKRVLIVLDDVDQLDQINVLAREREWFGSGSRIIITTRDEHLLYELEVDEIYKATELTEDESIELFSWHAFRKYHPIEGYVDLTNNLVRHVGGIPLALEVLGSFLHDKRSIPEWTSALEKLEKIPPNQIQKKLRISFDALNHQEKNIFLDIACFFIGMDKDIVTIILDGCEFPSEFGIGILVRRSLMTVNEKNEVRMHDLLRDMGREIVREESPKEPGRRSRLWFHKDIFDVLTKQRGTNAVEGIVLEDSSGFIDAYMSTEAFAMMHKLRLLQLNYVHLSGGFEHLPRELRWLCWHGFPLNFLPMDFYPENLVALDLQHSKLKQLWKETKLLARLKILNLSHCQYLTKTPDFFGLPNLERLILEGCVDLIEVHHSIGLLEKLVFLNLENCRNLRNLPSSFCKLRSLENLNLCGCSKLGKFSFNSWYSFFNCWGSPRRSHDFNPVVPGLCSLTMLDLTDCNLREGAIPSDIGSLSSLQWLYLAGNNFCSLPASISCLSHLQSLRMENCTRLKSLPELPSSLALLYIDGCTSMERLSNLERLTSLLELSLRKNNFYNLPDGISRLSQLEILRLENCKNLQSLPELPSSLGALYADGCISMKRLSNLSNLQNLSALLLNNCSRLVDIQGLERLESIQRIHMDRCNSLSNTFKNTLLPVLQERGKFDIFLYGNEVPDWFDHQKMGSVISFEVPTLLDRKIQGLTICAIFATERKADEFAFLAYAKISDKTKGLEWRYSPKFHQVPKITHQPHMWVGHRRHSKFGNCLESGDQVEVSIETHSIKTALLVKKCGVHLVYEPNDMESQTDGQALFHGTTFLKHFTVNGDGSELALLDMETNKASLNGSVSGSSDDDWCTDGMVGLEENSGWD</sequence>